<dbReference type="InParanoid" id="L7K0G3"/>
<dbReference type="AlphaFoldDB" id="L7K0G3"/>
<keyword evidence="3" id="KW-0949">S-adenosyl-L-methionine</keyword>
<dbReference type="InterPro" id="IPR011011">
    <property type="entry name" value="Znf_FYVE_PHD"/>
</dbReference>
<dbReference type="Pfam" id="PF00856">
    <property type="entry name" value="SET"/>
    <property type="match status" value="1"/>
</dbReference>
<feature type="non-terminal residue" evidence="15">
    <location>
        <position position="1"/>
    </location>
</feature>
<keyword evidence="16" id="KW-1185">Reference proteome</keyword>
<dbReference type="SMART" id="SM00317">
    <property type="entry name" value="SET"/>
    <property type="match status" value="1"/>
</dbReference>
<evidence type="ECO:0000256" key="7">
    <source>
        <dbReference type="ARBA" id="ARBA00022853"/>
    </source>
</evidence>
<keyword evidence="7" id="KW-0156">Chromatin regulator</keyword>
<evidence type="ECO:0000256" key="1">
    <source>
        <dbReference type="ARBA" id="ARBA00022603"/>
    </source>
</evidence>
<dbReference type="GO" id="GO:0008270">
    <property type="term" value="F:zinc ion binding"/>
    <property type="evidence" value="ECO:0007669"/>
    <property type="project" value="UniProtKB-KW"/>
</dbReference>
<dbReference type="STRING" id="72359.L7K0G3"/>
<dbReference type="PROSITE" id="PS50868">
    <property type="entry name" value="POST_SET"/>
    <property type="match status" value="1"/>
</dbReference>
<dbReference type="InterPro" id="IPR013083">
    <property type="entry name" value="Znf_RING/FYVE/PHD"/>
</dbReference>
<evidence type="ECO:0000256" key="3">
    <source>
        <dbReference type="ARBA" id="ARBA00022691"/>
    </source>
</evidence>
<evidence type="ECO:0000256" key="5">
    <source>
        <dbReference type="ARBA" id="ARBA00022771"/>
    </source>
</evidence>
<protein>
    <submittedName>
        <fullName evidence="15">Histone-lysine N-methyltransferase</fullName>
        <ecNumber evidence="15">2.1.1.43</ecNumber>
    </submittedName>
</protein>
<evidence type="ECO:0000256" key="11">
    <source>
        <dbReference type="SAM" id="MobiDB-lite"/>
    </source>
</evidence>
<dbReference type="PANTHER" id="PTHR45838:SF4">
    <property type="entry name" value="HISTONE-LYSINE N-METHYLTRANSFERASE TRITHORAX"/>
    <property type="match status" value="1"/>
</dbReference>
<dbReference type="SUPFAM" id="SSF57903">
    <property type="entry name" value="FYVE/PHD zinc finger"/>
    <property type="match status" value="1"/>
</dbReference>
<dbReference type="GO" id="GO:0032259">
    <property type="term" value="P:methylation"/>
    <property type="evidence" value="ECO:0007669"/>
    <property type="project" value="UniProtKB-KW"/>
</dbReference>
<dbReference type="OrthoDB" id="308383at2759"/>
<sequence length="559" mass="65286">VKIRPIMVFQWFYYNDYVNNPALQLGSLQINGTNGTANTWKKKIDHNLLKNIIKIERIYDIPEKIYNELVEQVSDDEEPYPLLTQLDIMTSYYCPKCNQKYDNHDYTVKMVHCDECTRWLHIECENITWREYAKFGSLPRYECMLCREWKLICENRKLEVLNSNKKNKNGILKTDKYNSAQKNNHQGVKQPENGPSRLSNAQKPGSSKFWMHAADDRQIKKNTEHCFVAIEDDERCANCKRIGATIKCLFCKDRYYHVPCAKAILVCNLVVPSCGKHRITYRFPYVGINTGLRYNNYVYYREDWYGVIINNDFLERRGDYLYLNDRLVQVCALDKIFGKKYSVEELSLEQLFGLYGRGYAYFTEKCMSRPDILSNILFDANIEEMVRSLDERPEYSHDTIQCSSLNAIKVNPTLTHLISHLRCSRPKLSKSAVEGYGLFSTRLYDKDEPIIEYVGELIDDYEADKREKIYKDRIYMFRKNSKIILDATVVGNLAKYINHSCEPNCYATKVICGTASCIIICAKRIITKNEELSYDYNLSKGAIRFECRCNSSNCRGTLD</sequence>
<keyword evidence="4" id="KW-0479">Metal-binding</keyword>
<dbReference type="PROSITE" id="PS01359">
    <property type="entry name" value="ZF_PHD_1"/>
    <property type="match status" value="1"/>
</dbReference>
<dbReference type="EC" id="2.1.1.43" evidence="15"/>
<evidence type="ECO:0000313" key="15">
    <source>
        <dbReference type="EMBL" id="ELQ76682.1"/>
    </source>
</evidence>
<keyword evidence="2 15" id="KW-0808">Transferase</keyword>
<dbReference type="PROSITE" id="PS50016">
    <property type="entry name" value="ZF_PHD_2"/>
    <property type="match status" value="1"/>
</dbReference>
<evidence type="ECO:0000256" key="8">
    <source>
        <dbReference type="ARBA" id="ARBA00023015"/>
    </source>
</evidence>
<dbReference type="GO" id="GO:0042800">
    <property type="term" value="F:histone H3K4 methyltransferase activity"/>
    <property type="evidence" value="ECO:0007669"/>
    <property type="project" value="TreeGrafter"/>
</dbReference>
<dbReference type="InterPro" id="IPR019787">
    <property type="entry name" value="Znf_PHD-finger"/>
</dbReference>
<dbReference type="Gene3D" id="2.170.270.10">
    <property type="entry name" value="SET domain"/>
    <property type="match status" value="1"/>
</dbReference>
<dbReference type="PANTHER" id="PTHR45838">
    <property type="entry name" value="HISTONE-LYSINE-N-METHYLTRANSFERASE 2 KMT2 FAMILY MEMBER"/>
    <property type="match status" value="1"/>
</dbReference>
<dbReference type="OMA" id="SLPRYEC"/>
<dbReference type="PROSITE" id="PS50280">
    <property type="entry name" value="SET"/>
    <property type="match status" value="1"/>
</dbReference>
<accession>L7K0G3</accession>
<gene>
    <name evidence="15" type="ORF">THOM_0401</name>
</gene>
<dbReference type="GO" id="GO:0035097">
    <property type="term" value="C:histone methyltransferase complex"/>
    <property type="evidence" value="ECO:0007669"/>
    <property type="project" value="TreeGrafter"/>
</dbReference>
<keyword evidence="5 10" id="KW-0863">Zinc-finger</keyword>
<evidence type="ECO:0000256" key="4">
    <source>
        <dbReference type="ARBA" id="ARBA00022723"/>
    </source>
</evidence>
<evidence type="ECO:0000259" key="14">
    <source>
        <dbReference type="PROSITE" id="PS50868"/>
    </source>
</evidence>
<dbReference type="Gene3D" id="3.30.40.10">
    <property type="entry name" value="Zinc/RING finger domain, C3HC4 (zinc finger)"/>
    <property type="match status" value="1"/>
</dbReference>
<dbReference type="InterPro" id="IPR003616">
    <property type="entry name" value="Post-SET_dom"/>
</dbReference>
<feature type="region of interest" description="Disordered" evidence="11">
    <location>
        <begin position="182"/>
        <end position="205"/>
    </location>
</feature>
<dbReference type="GO" id="GO:0045893">
    <property type="term" value="P:positive regulation of DNA-templated transcription"/>
    <property type="evidence" value="ECO:0007669"/>
    <property type="project" value="TreeGrafter"/>
</dbReference>
<dbReference type="SMART" id="SM00249">
    <property type="entry name" value="PHD"/>
    <property type="match status" value="2"/>
</dbReference>
<dbReference type="VEuPathDB" id="MicrosporidiaDB:THOM_0401"/>
<dbReference type="InterPro" id="IPR019786">
    <property type="entry name" value="Zinc_finger_PHD-type_CS"/>
</dbReference>
<feature type="domain" description="PHD-type" evidence="12">
    <location>
        <begin position="91"/>
        <end position="149"/>
    </location>
</feature>
<keyword evidence="6" id="KW-0862">Zinc</keyword>
<evidence type="ECO:0000256" key="6">
    <source>
        <dbReference type="ARBA" id="ARBA00022833"/>
    </source>
</evidence>
<dbReference type="InterPro" id="IPR001965">
    <property type="entry name" value="Znf_PHD"/>
</dbReference>
<name>L7K0G3_TRAHO</name>
<keyword evidence="8" id="KW-0805">Transcription regulation</keyword>
<reference evidence="15 16" key="1">
    <citation type="journal article" date="2012" name="PLoS Pathog.">
        <title>The genome of the obligate intracellular parasite Trachipleistophora hominis: new insights into microsporidian genome dynamics and reductive evolution.</title>
        <authorList>
            <person name="Heinz E."/>
            <person name="Williams T.A."/>
            <person name="Nakjang S."/>
            <person name="Noel C.J."/>
            <person name="Swan D.C."/>
            <person name="Goldberg A.V."/>
            <person name="Harris S.R."/>
            <person name="Weinmaier T."/>
            <person name="Markert S."/>
            <person name="Becher D."/>
            <person name="Bernhardt J."/>
            <person name="Dagan T."/>
            <person name="Hacker C."/>
            <person name="Lucocq J.M."/>
            <person name="Schweder T."/>
            <person name="Rattei T."/>
            <person name="Hall N."/>
            <person name="Hirt R.P."/>
            <person name="Embley T.M."/>
        </authorList>
    </citation>
    <scope>NUCLEOTIDE SEQUENCE [LARGE SCALE GENOMIC DNA]</scope>
</reference>
<dbReference type="InterPro" id="IPR001214">
    <property type="entry name" value="SET_dom"/>
</dbReference>
<dbReference type="InterPro" id="IPR046341">
    <property type="entry name" value="SET_dom_sf"/>
</dbReference>
<dbReference type="Proteomes" id="UP000011185">
    <property type="component" value="Unassembled WGS sequence"/>
</dbReference>
<evidence type="ECO:0000259" key="13">
    <source>
        <dbReference type="PROSITE" id="PS50280"/>
    </source>
</evidence>
<organism evidence="15 16">
    <name type="scientific">Trachipleistophora hominis</name>
    <name type="common">Microsporidian parasite</name>
    <dbReference type="NCBI Taxonomy" id="72359"/>
    <lineage>
        <taxon>Eukaryota</taxon>
        <taxon>Fungi</taxon>
        <taxon>Fungi incertae sedis</taxon>
        <taxon>Microsporidia</taxon>
        <taxon>Pleistophoridae</taxon>
        <taxon>Trachipleistophora</taxon>
    </lineage>
</organism>
<keyword evidence="1 15" id="KW-0489">Methyltransferase</keyword>
<proteinExistence type="predicted"/>
<evidence type="ECO:0000259" key="12">
    <source>
        <dbReference type="PROSITE" id="PS50016"/>
    </source>
</evidence>
<feature type="domain" description="SET" evidence="13">
    <location>
        <begin position="424"/>
        <end position="537"/>
    </location>
</feature>
<keyword evidence="9" id="KW-0804">Transcription</keyword>
<evidence type="ECO:0000256" key="10">
    <source>
        <dbReference type="PROSITE-ProRule" id="PRU00146"/>
    </source>
</evidence>
<dbReference type="HOGENOM" id="CLU_487991_0_0_1"/>
<dbReference type="SUPFAM" id="SSF82199">
    <property type="entry name" value="SET domain"/>
    <property type="match status" value="1"/>
</dbReference>
<feature type="compositionally biased region" description="Polar residues" evidence="11">
    <location>
        <begin position="196"/>
        <end position="205"/>
    </location>
</feature>
<dbReference type="EMBL" id="JH993832">
    <property type="protein sequence ID" value="ELQ76682.1"/>
    <property type="molecule type" value="Genomic_DNA"/>
</dbReference>
<evidence type="ECO:0000256" key="2">
    <source>
        <dbReference type="ARBA" id="ARBA00022679"/>
    </source>
</evidence>
<evidence type="ECO:0000313" key="16">
    <source>
        <dbReference type="Proteomes" id="UP000011185"/>
    </source>
</evidence>
<feature type="domain" description="Post-SET" evidence="14">
    <location>
        <begin position="543"/>
        <end position="559"/>
    </location>
</feature>
<evidence type="ECO:0000256" key="9">
    <source>
        <dbReference type="ARBA" id="ARBA00023163"/>
    </source>
</evidence>